<reference evidence="5" key="1">
    <citation type="submission" date="2017-08" db="EMBL/GenBank/DDBJ databases">
        <title>Mesorhizobium wenxinae sp. nov., a novel rhizobial species isolated from root nodules of chickpea (Cicer arietinum L.).</title>
        <authorList>
            <person name="Zhang J."/>
        </authorList>
    </citation>
    <scope>NUCLEOTIDE SEQUENCE [LARGE SCALE GENOMIC DNA]</scope>
    <source>
        <strain evidence="5">USDA 3392</strain>
    </source>
</reference>
<dbReference type="Gene3D" id="3.40.50.150">
    <property type="entry name" value="Vaccinia Virus protein VP39"/>
    <property type="match status" value="1"/>
</dbReference>
<keyword evidence="1" id="KW-0489">Methyltransferase</keyword>
<keyword evidence="1" id="KW-0808">Transferase</keyword>
<dbReference type="GO" id="GO:0032259">
    <property type="term" value="P:methylation"/>
    <property type="evidence" value="ECO:0007669"/>
    <property type="project" value="UniProtKB-KW"/>
</dbReference>
<dbReference type="AlphaFoldDB" id="A0AB36QZC7"/>
<dbReference type="Pfam" id="PF05175">
    <property type="entry name" value="MTS"/>
    <property type="match status" value="1"/>
</dbReference>
<dbReference type="EMBL" id="NPKI01000051">
    <property type="protein sequence ID" value="PAP97794.1"/>
    <property type="molecule type" value="Genomic_DNA"/>
</dbReference>
<dbReference type="SUPFAM" id="SSF53335">
    <property type="entry name" value="S-adenosyl-L-methionine-dependent methyltransferases"/>
    <property type="match status" value="1"/>
</dbReference>
<keyword evidence="2" id="KW-0949">S-adenosyl-L-methionine</keyword>
<gene>
    <name evidence="4" type="ORF">CIT25_34985</name>
</gene>
<dbReference type="Proteomes" id="UP000216215">
    <property type="component" value="Unassembled WGS sequence"/>
</dbReference>
<evidence type="ECO:0000313" key="4">
    <source>
        <dbReference type="EMBL" id="PAP97794.1"/>
    </source>
</evidence>
<dbReference type="GO" id="GO:0008757">
    <property type="term" value="F:S-adenosylmethionine-dependent methyltransferase activity"/>
    <property type="evidence" value="ECO:0007669"/>
    <property type="project" value="UniProtKB-ARBA"/>
</dbReference>
<evidence type="ECO:0000256" key="1">
    <source>
        <dbReference type="ARBA" id="ARBA00022603"/>
    </source>
</evidence>
<dbReference type="PROSITE" id="PS00092">
    <property type="entry name" value="N6_MTASE"/>
    <property type="match status" value="1"/>
</dbReference>
<proteinExistence type="predicted"/>
<accession>A0AB36QZC7</accession>
<name>A0AB36QZC7_9HYPH</name>
<dbReference type="GO" id="GO:0008170">
    <property type="term" value="F:N-methyltransferase activity"/>
    <property type="evidence" value="ECO:0007669"/>
    <property type="project" value="UniProtKB-ARBA"/>
</dbReference>
<sequence>MSTTCQNMSPVGRWSQSDAQYTSPELASTLLSHCGLRRPVRIADFAAGNGSLIRAARARWTDAFLYANDFDVASMHEIKKQSLASATDELDFIDSEFINKSSILNEKKFCLILLNPPFSGGGNIPFKPRGRFSMLRCSKPMSFIITALEHLADHGEILAILPTTTLHGNLDRDARALLREKYDFSITKSPEYGHFPRVDASIYMARIRSGNSSNFFAEQAPLATDGLPWRITRGNASIARKNRMICDSAVGMVHTTGLRDGRIVERYELPNDGRVYRRSPKGSILLPRVGALKLGSIVRTSRTEVMSDCLFSIKGHDASWDMAISSALRQRFSELASLFAGTGAPFLTVERLQRFLIKAIGV</sequence>
<dbReference type="RefSeq" id="WP_095489626.1">
    <property type="nucleotide sequence ID" value="NZ_CP088151.1"/>
</dbReference>
<evidence type="ECO:0000256" key="2">
    <source>
        <dbReference type="ARBA" id="ARBA00022691"/>
    </source>
</evidence>
<evidence type="ECO:0000259" key="3">
    <source>
        <dbReference type="Pfam" id="PF05175"/>
    </source>
</evidence>
<feature type="domain" description="Methyltransferase small" evidence="3">
    <location>
        <begin position="30"/>
        <end position="123"/>
    </location>
</feature>
<evidence type="ECO:0000313" key="5">
    <source>
        <dbReference type="Proteomes" id="UP000216215"/>
    </source>
</evidence>
<dbReference type="InterPro" id="IPR029063">
    <property type="entry name" value="SAM-dependent_MTases_sf"/>
</dbReference>
<dbReference type="InterPro" id="IPR007848">
    <property type="entry name" value="Small_mtfrase_dom"/>
</dbReference>
<organism evidence="4 5">
    <name type="scientific">Mesorhizobium mediterraneum</name>
    <dbReference type="NCBI Taxonomy" id="43617"/>
    <lineage>
        <taxon>Bacteria</taxon>
        <taxon>Pseudomonadati</taxon>
        <taxon>Pseudomonadota</taxon>
        <taxon>Alphaproteobacteria</taxon>
        <taxon>Hyphomicrobiales</taxon>
        <taxon>Phyllobacteriaceae</taxon>
        <taxon>Mesorhizobium</taxon>
    </lineage>
</organism>
<dbReference type="GO" id="GO:0003676">
    <property type="term" value="F:nucleic acid binding"/>
    <property type="evidence" value="ECO:0007669"/>
    <property type="project" value="InterPro"/>
</dbReference>
<keyword evidence="5" id="KW-1185">Reference proteome</keyword>
<dbReference type="PRINTS" id="PR00507">
    <property type="entry name" value="N12N6MTFRASE"/>
</dbReference>
<protein>
    <recommendedName>
        <fullName evidence="3">Methyltransferase small domain-containing protein</fullName>
    </recommendedName>
</protein>
<comment type="caution">
    <text evidence="4">The sequence shown here is derived from an EMBL/GenBank/DDBJ whole genome shotgun (WGS) entry which is preliminary data.</text>
</comment>
<dbReference type="InterPro" id="IPR002052">
    <property type="entry name" value="DNA_methylase_N6_adenine_CS"/>
</dbReference>